<dbReference type="InterPro" id="IPR012340">
    <property type="entry name" value="NA-bd_OB-fold"/>
</dbReference>
<dbReference type="SUPFAM" id="SSF50249">
    <property type="entry name" value="Nucleic acid-binding proteins"/>
    <property type="match status" value="1"/>
</dbReference>
<evidence type="ECO:0000313" key="4">
    <source>
        <dbReference type="Proteomes" id="UP001500194"/>
    </source>
</evidence>
<reference evidence="3 4" key="1">
    <citation type="journal article" date="2019" name="Int. J. Syst. Evol. Microbiol.">
        <title>The Global Catalogue of Microorganisms (GCM) 10K type strain sequencing project: providing services to taxonomists for standard genome sequencing and annotation.</title>
        <authorList>
            <consortium name="The Broad Institute Genomics Platform"/>
            <consortium name="The Broad Institute Genome Sequencing Center for Infectious Disease"/>
            <person name="Wu L."/>
            <person name="Ma J."/>
        </authorList>
    </citation>
    <scope>NUCLEOTIDE SEQUENCE [LARGE SCALE GENOMIC DNA]</scope>
    <source>
        <strain evidence="3 4">JCM 16327</strain>
    </source>
</reference>
<dbReference type="InterPro" id="IPR002878">
    <property type="entry name" value="ChsH2_C"/>
</dbReference>
<dbReference type="Pfam" id="PF01796">
    <property type="entry name" value="OB_ChsH2_C"/>
    <property type="match status" value="1"/>
</dbReference>
<proteinExistence type="predicted"/>
<comment type="caution">
    <text evidence="3">The sequence shown here is derived from an EMBL/GenBank/DDBJ whole genome shotgun (WGS) entry which is preliminary data.</text>
</comment>
<feature type="domain" description="ChsH2 C-terminal OB-fold" evidence="2">
    <location>
        <begin position="46"/>
        <end position="105"/>
    </location>
</feature>
<evidence type="ECO:0000313" key="3">
    <source>
        <dbReference type="EMBL" id="GAA0654108.1"/>
    </source>
</evidence>
<keyword evidence="4" id="KW-1185">Reference proteome</keyword>
<dbReference type="AlphaFoldDB" id="A0AAV3T2M3"/>
<dbReference type="PANTHER" id="PTHR34075">
    <property type="entry name" value="BLR3430 PROTEIN"/>
    <property type="match status" value="1"/>
</dbReference>
<dbReference type="PANTHER" id="PTHR34075:SF5">
    <property type="entry name" value="BLR3430 PROTEIN"/>
    <property type="match status" value="1"/>
</dbReference>
<accession>A0AAV3T2M3</accession>
<dbReference type="InterPro" id="IPR052513">
    <property type="entry name" value="Thioester_dehydratase-like"/>
</dbReference>
<evidence type="ECO:0000256" key="1">
    <source>
        <dbReference type="SAM" id="MobiDB-lite"/>
    </source>
</evidence>
<protein>
    <submittedName>
        <fullName evidence="3">Zn-ribbon domain-containing OB-fold protein</fullName>
    </submittedName>
</protein>
<organism evidence="3 4">
    <name type="scientific">Salarchaeum japonicum</name>
    <dbReference type="NCBI Taxonomy" id="555573"/>
    <lineage>
        <taxon>Archaea</taxon>
        <taxon>Methanobacteriati</taxon>
        <taxon>Methanobacteriota</taxon>
        <taxon>Stenosarchaea group</taxon>
        <taxon>Halobacteria</taxon>
        <taxon>Halobacteriales</taxon>
        <taxon>Halobacteriaceae</taxon>
    </lineage>
</organism>
<dbReference type="Proteomes" id="UP001500194">
    <property type="component" value="Unassembled WGS sequence"/>
</dbReference>
<feature type="region of interest" description="Disordered" evidence="1">
    <location>
        <begin position="100"/>
        <end position="120"/>
    </location>
</feature>
<dbReference type="EMBL" id="BAAADU010000002">
    <property type="protein sequence ID" value="GAA0654108.1"/>
    <property type="molecule type" value="Genomic_DNA"/>
</dbReference>
<evidence type="ECO:0000259" key="2">
    <source>
        <dbReference type="Pfam" id="PF01796"/>
    </source>
</evidence>
<dbReference type="RefSeq" id="WP_227260539.1">
    <property type="nucleotide sequence ID" value="NZ_BAAADU010000002.1"/>
</dbReference>
<sequence length="120" mass="12713">MNDGHDEFLDALESGDGYYLECTDGHGSLPPRVVCPHCGDRDLTETALPDTGSIDSYTVVHVPTPAFADEAPYVTAVADFGPVRLTGRVLADEESVEIGDEVSASVGGADESRSVVFEPR</sequence>
<gene>
    <name evidence="3" type="ORF">GCM10009019_17060</name>
</gene>
<dbReference type="GeneID" id="68573617"/>
<name>A0AAV3T2M3_9EURY</name>